<dbReference type="InterPro" id="IPR023393">
    <property type="entry name" value="START-like_dom_sf"/>
</dbReference>
<reference evidence="2" key="1">
    <citation type="submission" date="2016-10" db="EMBL/GenBank/DDBJ databases">
        <authorList>
            <person name="Varghese N."/>
            <person name="Submissions S."/>
        </authorList>
    </citation>
    <scope>NUCLEOTIDE SEQUENCE [LARGE SCALE GENOMIC DNA]</scope>
    <source>
        <strain evidence="2">CGMCC 1.6494</strain>
    </source>
</reference>
<name>A0A1H0F9V2_9GAMM</name>
<protein>
    <submittedName>
        <fullName evidence="1">Polyketide cyclase / dehydrase and lipid transport</fullName>
    </submittedName>
</protein>
<dbReference type="EMBL" id="FNII01000009">
    <property type="protein sequence ID" value="SDN91487.1"/>
    <property type="molecule type" value="Genomic_DNA"/>
</dbReference>
<keyword evidence="2" id="KW-1185">Reference proteome</keyword>
<sequence length="150" mass="17114">MLRWSSIKGMTVMATIEHSAIVKAPPERVFSLLRRVEDFADYSDMVTAIDSLGDERYRWHVRALSMDWTFDVAITEVKPPYMLAWDSVSGVKNQGRYHLREVPEGTEVSLTLSYDIGNRLMEKAVNKAATPLVSKVSRQILDRVEARLQV</sequence>
<accession>A0A1H0F9V2</accession>
<gene>
    <name evidence="1" type="ORF">SAMN04487951_109176</name>
</gene>
<evidence type="ECO:0000313" key="1">
    <source>
        <dbReference type="EMBL" id="SDN91487.1"/>
    </source>
</evidence>
<evidence type="ECO:0000313" key="2">
    <source>
        <dbReference type="Proteomes" id="UP000199677"/>
    </source>
</evidence>
<dbReference type="SUPFAM" id="SSF55961">
    <property type="entry name" value="Bet v1-like"/>
    <property type="match status" value="1"/>
</dbReference>
<organism evidence="1 2">
    <name type="scientific">Vreelandella arcis</name>
    <dbReference type="NCBI Taxonomy" id="416873"/>
    <lineage>
        <taxon>Bacteria</taxon>
        <taxon>Pseudomonadati</taxon>
        <taxon>Pseudomonadota</taxon>
        <taxon>Gammaproteobacteria</taxon>
        <taxon>Oceanospirillales</taxon>
        <taxon>Halomonadaceae</taxon>
        <taxon>Vreelandella</taxon>
    </lineage>
</organism>
<dbReference type="Gene3D" id="3.30.530.20">
    <property type="match status" value="1"/>
</dbReference>
<dbReference type="InterPro" id="IPR019587">
    <property type="entry name" value="Polyketide_cyclase/dehydratase"/>
</dbReference>
<proteinExistence type="predicted"/>
<dbReference type="Proteomes" id="UP000199677">
    <property type="component" value="Unassembled WGS sequence"/>
</dbReference>
<dbReference type="Pfam" id="PF10604">
    <property type="entry name" value="Polyketide_cyc2"/>
    <property type="match status" value="1"/>
</dbReference>
<dbReference type="AlphaFoldDB" id="A0A1H0F9V2"/>
<dbReference type="STRING" id="416873.SAMN04487951_109176"/>